<reference evidence="3 4" key="1">
    <citation type="submission" date="2014-02" db="EMBL/GenBank/DDBJ databases">
        <title>Genome sequence of Brachybacterium phenoliresistens strain W13A50.</title>
        <authorList>
            <person name="Wang X."/>
        </authorList>
    </citation>
    <scope>NUCLEOTIDE SEQUENCE [LARGE SCALE GENOMIC DNA]</scope>
    <source>
        <strain evidence="3 4">W13A50</strain>
    </source>
</reference>
<dbReference type="AlphaFoldDB" id="Z9JT51"/>
<evidence type="ECO:0008006" key="5">
    <source>
        <dbReference type="Google" id="ProtNLM"/>
    </source>
</evidence>
<comment type="caution">
    <text evidence="3">The sequence shown here is derived from an EMBL/GenBank/DDBJ whole genome shotgun (WGS) entry which is preliminary data.</text>
</comment>
<dbReference type="OrthoDB" id="322908at2"/>
<dbReference type="HOGENOM" id="CLU_054007_1_0_11"/>
<evidence type="ECO:0000313" key="3">
    <source>
        <dbReference type="EMBL" id="EWS81379.1"/>
    </source>
</evidence>
<name>Z9JT51_9MICO</name>
<dbReference type="PIRSF" id="PIRSF028408">
    <property type="entry name" value="UCP028408"/>
    <property type="match status" value="1"/>
</dbReference>
<dbReference type="Pfam" id="PF11795">
    <property type="entry name" value="DUF3322"/>
    <property type="match status" value="1"/>
</dbReference>
<protein>
    <recommendedName>
        <fullName evidence="5">Wadjet protein JetD C-terminal domain-containing protein</fullName>
    </recommendedName>
</protein>
<dbReference type="Proteomes" id="UP000023067">
    <property type="component" value="Unassembled WGS sequence"/>
</dbReference>
<dbReference type="STRING" id="396014.BF93_17375"/>
<dbReference type="InterPro" id="IPR024534">
    <property type="entry name" value="JetD_C"/>
</dbReference>
<dbReference type="Pfam" id="PF09983">
    <property type="entry name" value="JetD_C"/>
    <property type="match status" value="1"/>
</dbReference>
<sequence>MRGPGEIRERLQRAWSRSTSAWLADPEGASADVPLHPPTGADALSDPAAVHAWITGWADAGPMAEHVAWEERRWTHLGAQRVPVRFQAQEAGLLCRLAGAGPAREWVLLSARCQDAVAALATSSSHEPSALRDRTAAAIARRRTQWLQMPPVDAELCIRAAAWLLAHPDSGLRIRQVPLPGMHTKWLQAHRSAVEGLVGAARTDGSTALGLRPSPVFHDLVVLDPALRAAAAALPRASRLDVLGLGETGLEPSAVIVCENSETVQVLPDLPGAVAVSGEGYNLAELLAVPWIRAVPVLYWGDLDADGLRILDRARHHHARVVSVLMNRETLEAHRELAGSGGERSPAALTRLTPAESDLHVELSATGERLEQERIELGYAVERLRAAVRELDA</sequence>
<dbReference type="EMBL" id="JDYK01000008">
    <property type="protein sequence ID" value="EWS81379.1"/>
    <property type="molecule type" value="Genomic_DNA"/>
</dbReference>
<gene>
    <name evidence="3" type="ORF">BF93_17375</name>
</gene>
<dbReference type="eggNOG" id="COG4924">
    <property type="taxonomic scope" value="Bacteria"/>
</dbReference>
<dbReference type="PATRIC" id="fig|396014.3.peg.1817"/>
<feature type="domain" description="Wadjet protein JetD C-terminal" evidence="1">
    <location>
        <begin position="243"/>
        <end position="384"/>
    </location>
</feature>
<accession>Z9JT51</accession>
<organism evidence="3 4">
    <name type="scientific">Brachybacterium phenoliresistens</name>
    <dbReference type="NCBI Taxonomy" id="396014"/>
    <lineage>
        <taxon>Bacteria</taxon>
        <taxon>Bacillati</taxon>
        <taxon>Actinomycetota</taxon>
        <taxon>Actinomycetes</taxon>
        <taxon>Micrococcales</taxon>
        <taxon>Dermabacteraceae</taxon>
        <taxon>Brachybacterium</taxon>
    </lineage>
</organism>
<feature type="domain" description="DUF3322" evidence="2">
    <location>
        <begin position="4"/>
        <end position="198"/>
    </location>
</feature>
<evidence type="ECO:0000313" key="4">
    <source>
        <dbReference type="Proteomes" id="UP000023067"/>
    </source>
</evidence>
<keyword evidence="4" id="KW-1185">Reference proteome</keyword>
<dbReference type="InterPro" id="IPR014544">
    <property type="entry name" value="UCP028408"/>
</dbReference>
<evidence type="ECO:0000259" key="1">
    <source>
        <dbReference type="Pfam" id="PF09983"/>
    </source>
</evidence>
<dbReference type="InterPro" id="IPR024537">
    <property type="entry name" value="DUF3322"/>
</dbReference>
<dbReference type="RefSeq" id="WP_038372178.1">
    <property type="nucleotide sequence ID" value="NZ_KK069993.1"/>
</dbReference>
<evidence type="ECO:0000259" key="2">
    <source>
        <dbReference type="Pfam" id="PF11795"/>
    </source>
</evidence>
<proteinExistence type="predicted"/>